<reference evidence="1" key="1">
    <citation type="journal article" date="2020" name="G3 (Bethesda)">
        <title>High-Quality Assemblies for Three Invasive Social Wasps from the &lt;i&gt;Vespula&lt;/i&gt; Genus.</title>
        <authorList>
            <person name="Harrop T.W.R."/>
            <person name="Guhlin J."/>
            <person name="McLaughlin G.M."/>
            <person name="Permina E."/>
            <person name="Stockwell P."/>
            <person name="Gilligan J."/>
            <person name="Le Lec M.F."/>
            <person name="Gruber M.A.M."/>
            <person name="Quinn O."/>
            <person name="Lovegrove M."/>
            <person name="Duncan E.J."/>
            <person name="Remnant E.J."/>
            <person name="Van Eeckhoven J."/>
            <person name="Graham B."/>
            <person name="Knapp R.A."/>
            <person name="Langford K.W."/>
            <person name="Kronenberg Z."/>
            <person name="Press M.O."/>
            <person name="Eacker S.M."/>
            <person name="Wilson-Rankin E.E."/>
            <person name="Purcell J."/>
            <person name="Lester P.J."/>
            <person name="Dearden P.K."/>
        </authorList>
    </citation>
    <scope>NUCLEOTIDE SEQUENCE</scope>
    <source>
        <strain evidence="1">Linc-1</strain>
    </source>
</reference>
<organism evidence="1 2">
    <name type="scientific">Vespula germanica</name>
    <name type="common">German yellow jacket</name>
    <name type="synonym">Paravespula germanica</name>
    <dbReference type="NCBI Taxonomy" id="30212"/>
    <lineage>
        <taxon>Eukaryota</taxon>
        <taxon>Metazoa</taxon>
        <taxon>Ecdysozoa</taxon>
        <taxon>Arthropoda</taxon>
        <taxon>Hexapoda</taxon>
        <taxon>Insecta</taxon>
        <taxon>Pterygota</taxon>
        <taxon>Neoptera</taxon>
        <taxon>Endopterygota</taxon>
        <taxon>Hymenoptera</taxon>
        <taxon>Apocrita</taxon>
        <taxon>Aculeata</taxon>
        <taxon>Vespoidea</taxon>
        <taxon>Vespidae</taxon>
        <taxon>Vespinae</taxon>
        <taxon>Vespula</taxon>
    </lineage>
</organism>
<keyword evidence="2" id="KW-1185">Reference proteome</keyword>
<protein>
    <submittedName>
        <fullName evidence="1">Uncharacterized protein</fullName>
    </submittedName>
</protein>
<sequence length="187" mass="21755">MTFERVIGAWNPSRRDNRSNCATIQERNNELPVGALRRETSDNALIVSRWLHKDARGSCEYRSLLRLCNSTNYRHDLGPRGANYEGLMVHRRHFTPPPETSRHIVVPSTLAIHSPNEKETVDEKRSRKDVGASDIMDLTPQRNDFEPEKQNISCKREEDRIKFGVGVTGHRRQRSLRLLIFLRNQKR</sequence>
<evidence type="ECO:0000313" key="2">
    <source>
        <dbReference type="Proteomes" id="UP000617340"/>
    </source>
</evidence>
<accession>A0A834JPB9</accession>
<comment type="caution">
    <text evidence="1">The sequence shown here is derived from an EMBL/GenBank/DDBJ whole genome shotgun (WGS) entry which is preliminary data.</text>
</comment>
<evidence type="ECO:0000313" key="1">
    <source>
        <dbReference type="EMBL" id="KAF7392004.1"/>
    </source>
</evidence>
<dbReference type="AlphaFoldDB" id="A0A834JPB9"/>
<dbReference type="EMBL" id="JACSDZ010000011">
    <property type="protein sequence ID" value="KAF7392004.1"/>
    <property type="molecule type" value="Genomic_DNA"/>
</dbReference>
<dbReference type="Proteomes" id="UP000617340">
    <property type="component" value="Unassembled WGS sequence"/>
</dbReference>
<proteinExistence type="predicted"/>
<name>A0A834JPB9_VESGE</name>
<gene>
    <name evidence="1" type="ORF">HZH68_011547</name>
</gene>